<evidence type="ECO:0000256" key="3">
    <source>
        <dbReference type="ARBA" id="ARBA00023295"/>
    </source>
</evidence>
<dbReference type="GO" id="GO:0005975">
    <property type="term" value="P:carbohydrate metabolic process"/>
    <property type="evidence" value="ECO:0007669"/>
    <property type="project" value="InterPro"/>
</dbReference>
<evidence type="ECO:0000313" key="6">
    <source>
        <dbReference type="EMBL" id="PIM54591.1"/>
    </source>
</evidence>
<dbReference type="InterPro" id="IPR049166">
    <property type="entry name" value="GH39_cat"/>
</dbReference>
<accession>A0A2G9CDT6</accession>
<dbReference type="SUPFAM" id="SSF51011">
    <property type="entry name" value="Glycosyl hydrolase domain"/>
    <property type="match status" value="1"/>
</dbReference>
<keyword evidence="3" id="KW-0326">Glycosidase</keyword>
<keyword evidence="2" id="KW-0378">Hydrolase</keyword>
<evidence type="ECO:0000313" key="7">
    <source>
        <dbReference type="Proteomes" id="UP000231501"/>
    </source>
</evidence>
<evidence type="ECO:0000256" key="2">
    <source>
        <dbReference type="ARBA" id="ARBA00022801"/>
    </source>
</evidence>
<feature type="active site" description="Proton donor" evidence="4">
    <location>
        <position position="169"/>
    </location>
</feature>
<dbReference type="PANTHER" id="PTHR12631:SF10">
    <property type="entry name" value="BETA-XYLOSIDASE-LIKE PROTEIN-RELATED"/>
    <property type="match status" value="1"/>
</dbReference>
<dbReference type="InterPro" id="IPR049165">
    <property type="entry name" value="GH39_as"/>
</dbReference>
<feature type="domain" description="Glycosyl hydrolases family 39 N-terminal catalytic" evidence="5">
    <location>
        <begin position="16"/>
        <end position="486"/>
    </location>
</feature>
<organism evidence="6 7">
    <name type="scientific">Roseateles chitinivorans</name>
    <dbReference type="NCBI Taxonomy" id="2917965"/>
    <lineage>
        <taxon>Bacteria</taxon>
        <taxon>Pseudomonadati</taxon>
        <taxon>Pseudomonadota</taxon>
        <taxon>Betaproteobacteria</taxon>
        <taxon>Burkholderiales</taxon>
        <taxon>Sphaerotilaceae</taxon>
        <taxon>Roseateles</taxon>
    </lineage>
</organism>
<comment type="similarity">
    <text evidence="1">Belongs to the glycosyl hydrolase 39 family.</text>
</comment>
<dbReference type="PROSITE" id="PS01027">
    <property type="entry name" value="GLYCOSYL_HYDROL_F39"/>
    <property type="match status" value="1"/>
</dbReference>
<name>A0A2G9CDT6_9BURK</name>
<dbReference type="InterPro" id="IPR051923">
    <property type="entry name" value="Glycosyl_Hydrolase_39"/>
</dbReference>
<evidence type="ECO:0000256" key="4">
    <source>
        <dbReference type="PIRSR" id="PIRSR600514-1"/>
    </source>
</evidence>
<dbReference type="Proteomes" id="UP000231501">
    <property type="component" value="Unassembled WGS sequence"/>
</dbReference>
<dbReference type="InterPro" id="IPR000514">
    <property type="entry name" value="Glyco_hydro_39"/>
</dbReference>
<dbReference type="Gene3D" id="3.20.20.80">
    <property type="entry name" value="Glycosidases"/>
    <property type="match status" value="1"/>
</dbReference>
<reference evidence="6 7" key="1">
    <citation type="submission" date="2017-11" db="EMBL/GenBank/DDBJ databases">
        <title>Draft genome sequence of Mitsuaria sp. HWN-4.</title>
        <authorList>
            <person name="Gundlapally S.R."/>
        </authorList>
    </citation>
    <scope>NUCLEOTIDE SEQUENCE [LARGE SCALE GENOMIC DNA]</scope>
    <source>
        <strain evidence="6 7">HWN-4</strain>
    </source>
</reference>
<dbReference type="Pfam" id="PF01229">
    <property type="entry name" value="Glyco_hydro_39"/>
    <property type="match status" value="1"/>
</dbReference>
<dbReference type="InterPro" id="IPR017853">
    <property type="entry name" value="GH"/>
</dbReference>
<protein>
    <submittedName>
        <fullName evidence="6">Beta-xylosidase</fullName>
    </submittedName>
</protein>
<dbReference type="SUPFAM" id="SSF51445">
    <property type="entry name" value="(Trans)glycosidases"/>
    <property type="match status" value="1"/>
</dbReference>
<evidence type="ECO:0000256" key="1">
    <source>
        <dbReference type="ARBA" id="ARBA00008875"/>
    </source>
</evidence>
<comment type="caution">
    <text evidence="6">The sequence shown here is derived from an EMBL/GenBank/DDBJ whole genome shotgun (WGS) entry which is preliminary data.</text>
</comment>
<keyword evidence="7" id="KW-1185">Reference proteome</keyword>
<evidence type="ECO:0000259" key="5">
    <source>
        <dbReference type="Pfam" id="PF01229"/>
    </source>
</evidence>
<dbReference type="Gene3D" id="2.60.40.1500">
    <property type="entry name" value="Glycosyl hydrolase domain, family 39"/>
    <property type="match status" value="1"/>
</dbReference>
<dbReference type="GO" id="GO:0004553">
    <property type="term" value="F:hydrolase activity, hydrolyzing O-glycosyl compounds"/>
    <property type="evidence" value="ECO:0007669"/>
    <property type="project" value="InterPro"/>
</dbReference>
<dbReference type="PRINTS" id="PR00745">
    <property type="entry name" value="GLHYDRLASE39"/>
</dbReference>
<sequence>MAAWSAGPAAQPGRTIDVDLRQAAGPVDRSFDYAVGADFPGTLIRDDSQAQLKTAVDELGFRTIRFHAIFHDALKTVTKDADGGLRFDFSRIDTLYDALLAKGIKPFVELGFTPEAMATSPLTIFYWKGNTSHPQAEPWTALVDAFARHLIARYGAEEVRQWPFEVWNEPNLAGFWERADQAAYFELYARSARALKAVDPQLKVGGPSTAGAAWVVPFLAFCKEKNVPVDFVTTHTYGVDGGFLDEFGQDDNKLSRSPDTIIGDVKRVRGEIEASPFPGLPLYITEWSASYNPRDPVHDAYLSAPYILEKLRLTRGYAQAMSYWTYSDLFEEAGPPPAPFHGGFGLLTREGVRKPSFFAYKYLKQLTGRELPLKDTSALAAVDGGKVGTLVWDWRLPDQPTSNRPYFGEVRPATKLAPATVRWQGLTPGVYTLRQYRTGFEANDAYTAWLKLGKPVNLSADQLAKLQALTTDKPERERTVRVGRDGRHRETVPMRSHDVVLMTLEPAAR</sequence>
<proteinExistence type="inferred from homology"/>
<dbReference type="EMBL" id="PEOG01000009">
    <property type="protein sequence ID" value="PIM54591.1"/>
    <property type="molecule type" value="Genomic_DNA"/>
</dbReference>
<dbReference type="OrthoDB" id="9776971at2"/>
<dbReference type="AlphaFoldDB" id="A0A2G9CDT6"/>
<dbReference type="PANTHER" id="PTHR12631">
    <property type="entry name" value="ALPHA-L-IDURONIDASE"/>
    <property type="match status" value="1"/>
</dbReference>
<gene>
    <name evidence="6" type="ORF">CS062_03740</name>
</gene>